<gene>
    <name evidence="1" type="ORF">ACJMK2_040030</name>
</gene>
<reference evidence="1 2" key="1">
    <citation type="submission" date="2024-11" db="EMBL/GenBank/DDBJ databases">
        <title>Chromosome-level genome assembly of the freshwater bivalve Anodonta woodiana.</title>
        <authorList>
            <person name="Chen X."/>
        </authorList>
    </citation>
    <scope>NUCLEOTIDE SEQUENCE [LARGE SCALE GENOMIC DNA]</scope>
    <source>
        <strain evidence="1">MN2024</strain>
        <tissue evidence="1">Gills</tissue>
    </source>
</reference>
<organism evidence="1 2">
    <name type="scientific">Sinanodonta woodiana</name>
    <name type="common">Chinese pond mussel</name>
    <name type="synonym">Anodonta woodiana</name>
    <dbReference type="NCBI Taxonomy" id="1069815"/>
    <lineage>
        <taxon>Eukaryota</taxon>
        <taxon>Metazoa</taxon>
        <taxon>Spiralia</taxon>
        <taxon>Lophotrochozoa</taxon>
        <taxon>Mollusca</taxon>
        <taxon>Bivalvia</taxon>
        <taxon>Autobranchia</taxon>
        <taxon>Heteroconchia</taxon>
        <taxon>Palaeoheterodonta</taxon>
        <taxon>Unionida</taxon>
        <taxon>Unionoidea</taxon>
        <taxon>Unionidae</taxon>
        <taxon>Unioninae</taxon>
        <taxon>Sinanodonta</taxon>
    </lineage>
</organism>
<proteinExistence type="predicted"/>
<sequence>MEIASKKNSIHYFGSNDNLPSISPNHDVCDLTLDSHEFLMTGHSQEQFQPAIDLSQALDDISVKTILLHRSNLQEEMSPCGFGVVE</sequence>
<keyword evidence="2" id="KW-1185">Reference proteome</keyword>
<dbReference type="Proteomes" id="UP001634394">
    <property type="component" value="Unassembled WGS sequence"/>
</dbReference>
<evidence type="ECO:0000313" key="1">
    <source>
        <dbReference type="EMBL" id="KAL3872075.1"/>
    </source>
</evidence>
<evidence type="ECO:0000313" key="2">
    <source>
        <dbReference type="Proteomes" id="UP001634394"/>
    </source>
</evidence>
<name>A0ABD3WDR4_SINWO</name>
<accession>A0ABD3WDR4</accession>
<dbReference type="AlphaFoldDB" id="A0ABD3WDR4"/>
<protein>
    <submittedName>
        <fullName evidence="1">Uncharacterized protein</fullName>
    </submittedName>
</protein>
<comment type="caution">
    <text evidence="1">The sequence shown here is derived from an EMBL/GenBank/DDBJ whole genome shotgun (WGS) entry which is preliminary data.</text>
</comment>
<dbReference type="EMBL" id="JBJQND010000007">
    <property type="protein sequence ID" value="KAL3872075.1"/>
    <property type="molecule type" value="Genomic_DNA"/>
</dbReference>